<evidence type="ECO:0000313" key="1">
    <source>
        <dbReference type="EMBL" id="KAK3919177.1"/>
    </source>
</evidence>
<sequence>MHNVLGPSVAGDYPLCTYSLLEVLKQSNHYMVKKCTAKKLVVNSEEEEEQKSKKKKKKSKKSKLVFKFCDVVHLSSKH</sequence>
<accession>A0AAE1LID4</accession>
<protein>
    <submittedName>
        <fullName evidence="1">Protein KlcB</fullName>
    </submittedName>
</protein>
<dbReference type="Proteomes" id="UP001219518">
    <property type="component" value="Unassembled WGS sequence"/>
</dbReference>
<organism evidence="1 2">
    <name type="scientific">Frankliniella fusca</name>
    <dbReference type="NCBI Taxonomy" id="407009"/>
    <lineage>
        <taxon>Eukaryota</taxon>
        <taxon>Metazoa</taxon>
        <taxon>Ecdysozoa</taxon>
        <taxon>Arthropoda</taxon>
        <taxon>Hexapoda</taxon>
        <taxon>Insecta</taxon>
        <taxon>Pterygota</taxon>
        <taxon>Neoptera</taxon>
        <taxon>Paraneoptera</taxon>
        <taxon>Thysanoptera</taxon>
        <taxon>Terebrantia</taxon>
        <taxon>Thripoidea</taxon>
        <taxon>Thripidae</taxon>
        <taxon>Frankliniella</taxon>
    </lineage>
</organism>
<proteinExistence type="predicted"/>
<gene>
    <name evidence="1" type="ORF">KUF71_008326</name>
</gene>
<name>A0AAE1LID4_9NEOP</name>
<reference evidence="1" key="2">
    <citation type="journal article" date="2023" name="BMC Genomics">
        <title>Pest status, molecular evolution, and epigenetic factors derived from the genome assembly of Frankliniella fusca, a thysanopteran phytovirus vector.</title>
        <authorList>
            <person name="Catto M.A."/>
            <person name="Labadie P.E."/>
            <person name="Jacobson A.L."/>
            <person name="Kennedy G.G."/>
            <person name="Srinivasan R."/>
            <person name="Hunt B.G."/>
        </authorList>
    </citation>
    <scope>NUCLEOTIDE SEQUENCE</scope>
    <source>
        <strain evidence="1">PL_HMW_Pooled</strain>
    </source>
</reference>
<keyword evidence="2" id="KW-1185">Reference proteome</keyword>
<comment type="caution">
    <text evidence="1">The sequence shown here is derived from an EMBL/GenBank/DDBJ whole genome shotgun (WGS) entry which is preliminary data.</text>
</comment>
<reference evidence="1" key="1">
    <citation type="submission" date="2021-07" db="EMBL/GenBank/DDBJ databases">
        <authorList>
            <person name="Catto M.A."/>
            <person name="Jacobson A."/>
            <person name="Kennedy G."/>
            <person name="Labadie P."/>
            <person name="Hunt B.G."/>
            <person name="Srinivasan R."/>
        </authorList>
    </citation>
    <scope>NUCLEOTIDE SEQUENCE</scope>
    <source>
        <strain evidence="1">PL_HMW_Pooled</strain>
        <tissue evidence="1">Head</tissue>
    </source>
</reference>
<dbReference type="EMBL" id="JAHWGI010000970">
    <property type="protein sequence ID" value="KAK3919177.1"/>
    <property type="molecule type" value="Genomic_DNA"/>
</dbReference>
<evidence type="ECO:0000313" key="2">
    <source>
        <dbReference type="Proteomes" id="UP001219518"/>
    </source>
</evidence>
<dbReference type="AlphaFoldDB" id="A0AAE1LID4"/>